<dbReference type="EMBL" id="JAGKQM010000016">
    <property type="protein sequence ID" value="KAH0873313.1"/>
    <property type="molecule type" value="Genomic_DNA"/>
</dbReference>
<dbReference type="PANTHER" id="PTHR10209:SF791">
    <property type="entry name" value="1-AMINOCYCLOPROPANE-1-CARBOXYLATE OXIDASE HOMOLOG 1"/>
    <property type="match status" value="1"/>
</dbReference>
<keyword evidence="3" id="KW-0560">Oxidoreductase</keyword>
<sequence length="231" mass="26155">MINLWSKDSGGDKRRAWSSRACPWNGMNRYTLITSRTWNAPIYCSRSAITTNRVFSLTLGLTKLSDNSFLTVLLQDHVGGLQVLHDQYWVDVPPVLGALVVNSGDFLQLITNGKFISVFWRMQLEHSLCLNKNLPFIETDTTITKYSKFYRSKGFDGYVEAHAQTNNTLETTEVASMHLSRPPSNLENPKPLSSDLLHLTTIPTIDLEGRVFEDETKRKNTVDEVKDAAEK</sequence>
<evidence type="ECO:0000313" key="7">
    <source>
        <dbReference type="Proteomes" id="UP000824890"/>
    </source>
</evidence>
<accession>A0ABQ7YZJ5</accession>
<dbReference type="PANTHER" id="PTHR10209">
    <property type="entry name" value="OXIDOREDUCTASE, 2OG-FE II OXYGENASE FAMILY PROTEIN"/>
    <property type="match status" value="1"/>
</dbReference>
<feature type="domain" description="Isopenicillin N synthase-like Fe(2+) 2OG dioxygenase" evidence="5">
    <location>
        <begin position="56"/>
        <end position="119"/>
    </location>
</feature>
<name>A0ABQ7YZJ5_BRANA</name>
<dbReference type="Gene3D" id="2.60.120.330">
    <property type="entry name" value="B-lactam Antibiotic, Isopenicillin N Synthase, Chain"/>
    <property type="match status" value="1"/>
</dbReference>
<dbReference type="Proteomes" id="UP000824890">
    <property type="component" value="Unassembled WGS sequence"/>
</dbReference>
<organism evidence="6 7">
    <name type="scientific">Brassica napus</name>
    <name type="common">Rape</name>
    <dbReference type="NCBI Taxonomy" id="3708"/>
    <lineage>
        <taxon>Eukaryota</taxon>
        <taxon>Viridiplantae</taxon>
        <taxon>Streptophyta</taxon>
        <taxon>Embryophyta</taxon>
        <taxon>Tracheophyta</taxon>
        <taxon>Spermatophyta</taxon>
        <taxon>Magnoliopsida</taxon>
        <taxon>eudicotyledons</taxon>
        <taxon>Gunneridae</taxon>
        <taxon>Pentapetalae</taxon>
        <taxon>rosids</taxon>
        <taxon>malvids</taxon>
        <taxon>Brassicales</taxon>
        <taxon>Brassicaceae</taxon>
        <taxon>Brassiceae</taxon>
        <taxon>Brassica</taxon>
    </lineage>
</organism>
<evidence type="ECO:0000256" key="4">
    <source>
        <dbReference type="ARBA" id="ARBA00023004"/>
    </source>
</evidence>
<dbReference type="InterPro" id="IPR044861">
    <property type="entry name" value="IPNS-like_FE2OG_OXY"/>
</dbReference>
<evidence type="ECO:0000313" key="6">
    <source>
        <dbReference type="EMBL" id="KAH0873313.1"/>
    </source>
</evidence>
<dbReference type="SUPFAM" id="SSF51197">
    <property type="entry name" value="Clavaminate synthase-like"/>
    <property type="match status" value="1"/>
</dbReference>
<reference evidence="6 7" key="1">
    <citation type="submission" date="2021-05" db="EMBL/GenBank/DDBJ databases">
        <title>Genome Assembly of Synthetic Allotetraploid Brassica napus Reveals Homoeologous Exchanges between Subgenomes.</title>
        <authorList>
            <person name="Davis J.T."/>
        </authorList>
    </citation>
    <scope>NUCLEOTIDE SEQUENCE [LARGE SCALE GENOMIC DNA]</scope>
    <source>
        <strain evidence="7">cv. Da-Ae</strain>
        <tissue evidence="6">Seedling</tissue>
    </source>
</reference>
<evidence type="ECO:0000256" key="3">
    <source>
        <dbReference type="ARBA" id="ARBA00023002"/>
    </source>
</evidence>
<keyword evidence="7" id="KW-1185">Reference proteome</keyword>
<evidence type="ECO:0000259" key="5">
    <source>
        <dbReference type="Pfam" id="PF03171"/>
    </source>
</evidence>
<keyword evidence="4" id="KW-0408">Iron</keyword>
<comment type="similarity">
    <text evidence="1">Belongs to the iron/ascorbate-dependent oxidoreductase family.</text>
</comment>
<gene>
    <name evidence="6" type="ORF">HID58_070675</name>
</gene>
<keyword evidence="2" id="KW-0479">Metal-binding</keyword>
<protein>
    <recommendedName>
        <fullName evidence="5">Isopenicillin N synthase-like Fe(2+) 2OG dioxygenase domain-containing protein</fullName>
    </recommendedName>
</protein>
<comment type="caution">
    <text evidence="6">The sequence shown here is derived from an EMBL/GenBank/DDBJ whole genome shotgun (WGS) entry which is preliminary data.</text>
</comment>
<evidence type="ECO:0000256" key="1">
    <source>
        <dbReference type="ARBA" id="ARBA00008056"/>
    </source>
</evidence>
<proteinExistence type="inferred from homology"/>
<evidence type="ECO:0000256" key="2">
    <source>
        <dbReference type="ARBA" id="ARBA00022723"/>
    </source>
</evidence>
<dbReference type="InterPro" id="IPR027443">
    <property type="entry name" value="IPNS-like_sf"/>
</dbReference>
<dbReference type="Pfam" id="PF03171">
    <property type="entry name" value="2OG-FeII_Oxy"/>
    <property type="match status" value="1"/>
</dbReference>